<dbReference type="STRING" id="913325.N799_10380"/>
<organism evidence="8 9">
    <name type="scientific">Lysobacter arseniciresistens ZS79</name>
    <dbReference type="NCBI Taxonomy" id="913325"/>
    <lineage>
        <taxon>Bacteria</taxon>
        <taxon>Pseudomonadati</taxon>
        <taxon>Pseudomonadota</taxon>
        <taxon>Gammaproteobacteria</taxon>
        <taxon>Lysobacterales</taxon>
        <taxon>Lysobacteraceae</taxon>
        <taxon>Novilysobacter</taxon>
    </lineage>
</organism>
<keyword evidence="5" id="KW-0012">Acyltransferase</keyword>
<dbReference type="UniPathway" id="UPA00917"/>
<keyword evidence="9" id="KW-1185">Reference proteome</keyword>
<keyword evidence="4" id="KW-0583">PHB biosynthesis</keyword>
<evidence type="ECO:0000259" key="7">
    <source>
        <dbReference type="Pfam" id="PF00561"/>
    </source>
</evidence>
<dbReference type="GO" id="GO:0042619">
    <property type="term" value="P:poly-hydroxybutyrate biosynthetic process"/>
    <property type="evidence" value="ECO:0007669"/>
    <property type="project" value="UniProtKB-KW"/>
</dbReference>
<evidence type="ECO:0000256" key="1">
    <source>
        <dbReference type="ARBA" id="ARBA00004683"/>
    </source>
</evidence>
<evidence type="ECO:0000256" key="6">
    <source>
        <dbReference type="ARBA" id="ARBA00033356"/>
    </source>
</evidence>
<proteinExistence type="predicted"/>
<dbReference type="InterPro" id="IPR029058">
    <property type="entry name" value="AB_hydrolase_fold"/>
</dbReference>
<dbReference type="AlphaFoldDB" id="A0A0A0F783"/>
<protein>
    <recommendedName>
        <fullName evidence="2">Poly(3-hydroxyalkanoate) polymerase subunit PhaC</fullName>
    </recommendedName>
    <alternativeName>
        <fullName evidence="6">PHB synthase subunit PhaC</fullName>
    </alternativeName>
</protein>
<sequence length="368" mass="41247">MDNTHTGSIGPLDITPESLAQEAMQFQARLGAGLDTLRQLGDTGYGATPKEEVWRDGKVVLYRYRGDRLDNGRAPTAKVPLLIAYALVNRPYMVDLQADKSIVRGLLERGEDVYILDWGYPDRSDRFLDLEDYIQRYLGGAVDHLRREYRLDAVNLLGICQGGAFSLCYAALNPRKVRNLVTMVTPVDFHTADNMLAHWVRGTDIDLMVDTLGNIPADVMNFTYLTLKPWRLFVQKYVGLVDILDDPRALEDFLRMETWIFDSPDQAGEAFRQFARQFYQANGFVNGGIDIGGRAVDLGDVDMPVLNVFAQADHLVPPSSSQALGGLVGSRDYSELSFRGGHIGIYVSSRAQREVPQAIHDWLAERSR</sequence>
<dbReference type="PANTHER" id="PTHR36837:SF2">
    <property type="entry name" value="POLY(3-HYDROXYALKANOATE) POLYMERASE SUBUNIT PHAC"/>
    <property type="match status" value="1"/>
</dbReference>
<feature type="domain" description="AB hydrolase-1" evidence="7">
    <location>
        <begin position="95"/>
        <end position="344"/>
    </location>
</feature>
<accession>A0A0A0F783</accession>
<evidence type="ECO:0000313" key="9">
    <source>
        <dbReference type="Proteomes" id="UP000029989"/>
    </source>
</evidence>
<name>A0A0A0F783_9GAMM</name>
<dbReference type="OrthoDB" id="9767934at2"/>
<dbReference type="Proteomes" id="UP000029989">
    <property type="component" value="Unassembled WGS sequence"/>
</dbReference>
<gene>
    <name evidence="8" type="ORF">N799_10380</name>
</gene>
<comment type="caution">
    <text evidence="8">The sequence shown here is derived from an EMBL/GenBank/DDBJ whole genome shotgun (WGS) entry which is preliminary data.</text>
</comment>
<evidence type="ECO:0000256" key="4">
    <source>
        <dbReference type="ARBA" id="ARBA00022752"/>
    </source>
</evidence>
<dbReference type="Pfam" id="PF00561">
    <property type="entry name" value="Abhydrolase_1"/>
    <property type="match status" value="1"/>
</dbReference>
<dbReference type="EMBL" id="AVPT01000004">
    <property type="protein sequence ID" value="KGM57232.1"/>
    <property type="molecule type" value="Genomic_DNA"/>
</dbReference>
<evidence type="ECO:0000256" key="5">
    <source>
        <dbReference type="ARBA" id="ARBA00023315"/>
    </source>
</evidence>
<dbReference type="InterPro" id="IPR051321">
    <property type="entry name" value="PHA/PHB_synthase"/>
</dbReference>
<dbReference type="PANTHER" id="PTHR36837">
    <property type="entry name" value="POLY(3-HYDROXYALKANOATE) POLYMERASE SUBUNIT PHAC"/>
    <property type="match status" value="1"/>
</dbReference>
<dbReference type="GO" id="GO:0016746">
    <property type="term" value="F:acyltransferase activity"/>
    <property type="evidence" value="ECO:0007669"/>
    <property type="project" value="UniProtKB-KW"/>
</dbReference>
<evidence type="ECO:0000256" key="3">
    <source>
        <dbReference type="ARBA" id="ARBA00022679"/>
    </source>
</evidence>
<comment type="pathway">
    <text evidence="1">Biopolymer metabolism; poly-(R)-3-hydroxybutanoate biosynthesis.</text>
</comment>
<dbReference type="eggNOG" id="COG3243">
    <property type="taxonomic scope" value="Bacteria"/>
</dbReference>
<evidence type="ECO:0000256" key="2">
    <source>
        <dbReference type="ARBA" id="ARBA00019065"/>
    </source>
</evidence>
<evidence type="ECO:0000313" key="8">
    <source>
        <dbReference type="EMBL" id="KGM57232.1"/>
    </source>
</evidence>
<dbReference type="InterPro" id="IPR010125">
    <property type="entry name" value="PHA_synth_III_C"/>
</dbReference>
<dbReference type="InterPro" id="IPR000073">
    <property type="entry name" value="AB_hydrolase_1"/>
</dbReference>
<dbReference type="Gene3D" id="3.40.50.1820">
    <property type="entry name" value="alpha/beta hydrolase"/>
    <property type="match status" value="1"/>
</dbReference>
<dbReference type="NCBIfam" id="TIGR01836">
    <property type="entry name" value="PHA_synth_III_C"/>
    <property type="match status" value="1"/>
</dbReference>
<dbReference type="SUPFAM" id="SSF53474">
    <property type="entry name" value="alpha/beta-Hydrolases"/>
    <property type="match status" value="1"/>
</dbReference>
<keyword evidence="3" id="KW-0808">Transferase</keyword>
<dbReference type="RefSeq" id="WP_036208009.1">
    <property type="nucleotide sequence ID" value="NZ_AVPT01000004.1"/>
</dbReference>
<reference evidence="8 9" key="1">
    <citation type="journal article" date="2015" name="Stand. Genomic Sci.">
        <title>Genomic information of the arsenic-resistant bacterium Lysobacter arseniciresistens type strain ZS79(T) and comparison of Lysobacter draft genomes.</title>
        <authorList>
            <person name="Liu L."/>
            <person name="Zhang S."/>
            <person name="Luo M."/>
            <person name="Wang G."/>
        </authorList>
    </citation>
    <scope>NUCLEOTIDE SEQUENCE [LARGE SCALE GENOMIC DNA]</scope>
    <source>
        <strain evidence="8 9">ZS79</strain>
    </source>
</reference>